<name>A0AAC8QNT5_9ENTR</name>
<dbReference type="AlphaFoldDB" id="A0AAC8QNT5"/>
<dbReference type="Proteomes" id="UP000035479">
    <property type="component" value="Chromosome"/>
</dbReference>
<protein>
    <recommendedName>
        <fullName evidence="4">HTH marR-type domain-containing protein</fullName>
    </recommendedName>
</protein>
<dbReference type="SUPFAM" id="SSF46785">
    <property type="entry name" value="Winged helix' DNA-binding domain"/>
    <property type="match status" value="1"/>
</dbReference>
<sequence>MVQGDRRLLRHTSPGSAKEGKSVMNHPLRDVELMRKADINLDQTLFPLLVAIERFGPLGVVDLANRAGLVQKTSNPEDRRVSAVSVSEAGKAMTLKIDVGRQQMMNATFENWTAQEVQDLFRLVEKYARPLSRSE</sequence>
<dbReference type="EMBL" id="CP011602">
    <property type="protein sequence ID" value="AKL12210.1"/>
    <property type="molecule type" value="Genomic_DNA"/>
</dbReference>
<reference evidence="2 3" key="1">
    <citation type="submission" date="2015-06" db="EMBL/GenBank/DDBJ databases">
        <title>Rapid spread of a carbapenem resistance gene driven by multiple levels of genetic mobility.</title>
        <authorList>
            <person name="Sheppard A.E."/>
            <person name="Stoesser N."/>
            <person name="Wilson D."/>
            <person name="Sebra R."/>
            <person name="Kasarskis A."/>
            <person name="Anson L."/>
            <person name="Giess A."/>
            <person name="Pankhurst L."/>
            <person name="Vaughan A."/>
            <person name="Grim C.J."/>
            <person name="Cox H."/>
            <person name="Yeh A."/>
            <person name="Sifri C.D."/>
            <person name="Walker S."/>
            <person name="Peto T.E."/>
            <person name="Crook D.W."/>
            <person name="Mathers A.J."/>
        </authorList>
    </citation>
    <scope>NUCLEOTIDE SEQUENCE [LARGE SCALE GENOMIC DNA]</scope>
    <source>
        <strain evidence="2 3">CAV1151</strain>
    </source>
</reference>
<accession>A0AAC8QNT5</accession>
<gene>
    <name evidence="2" type="ORF">AB182_13200</name>
</gene>
<proteinExistence type="predicted"/>
<feature type="region of interest" description="Disordered" evidence="1">
    <location>
        <begin position="1"/>
        <end position="24"/>
    </location>
</feature>
<organism evidence="2 3">
    <name type="scientific">Phytobacter ursingii</name>
    <dbReference type="NCBI Taxonomy" id="1972431"/>
    <lineage>
        <taxon>Bacteria</taxon>
        <taxon>Pseudomonadati</taxon>
        <taxon>Pseudomonadota</taxon>
        <taxon>Gammaproteobacteria</taxon>
        <taxon>Enterobacterales</taxon>
        <taxon>Enterobacteriaceae</taxon>
        <taxon>Phytobacter</taxon>
    </lineage>
</organism>
<evidence type="ECO:0000313" key="2">
    <source>
        <dbReference type="EMBL" id="AKL12210.1"/>
    </source>
</evidence>
<dbReference type="InterPro" id="IPR036390">
    <property type="entry name" value="WH_DNA-bd_sf"/>
</dbReference>
<evidence type="ECO:0008006" key="4">
    <source>
        <dbReference type="Google" id="ProtNLM"/>
    </source>
</evidence>
<evidence type="ECO:0000256" key="1">
    <source>
        <dbReference type="SAM" id="MobiDB-lite"/>
    </source>
</evidence>
<dbReference type="InterPro" id="IPR036388">
    <property type="entry name" value="WH-like_DNA-bd_sf"/>
</dbReference>
<evidence type="ECO:0000313" key="3">
    <source>
        <dbReference type="Proteomes" id="UP000035479"/>
    </source>
</evidence>
<dbReference type="Gene3D" id="1.10.10.10">
    <property type="entry name" value="Winged helix-like DNA-binding domain superfamily/Winged helix DNA-binding domain"/>
    <property type="match status" value="1"/>
</dbReference>
<dbReference type="KEGG" id="kin:AB182_13200"/>